<evidence type="ECO:0000256" key="6">
    <source>
        <dbReference type="ARBA" id="ARBA00022730"/>
    </source>
</evidence>
<sequence>MASNRGAGGSLYGGADPYRSREGLSTRNASGSEEIQLRIDPMHSDLDDEILGLHGQVRQLKNIAQEIGSEAKSQRDFLDELRIKLPHYVKETGETKELASASSRLWNPAASSGKICVPSASLSLRTGSRRTPSSLTSSASSQLLHCSFLSSPLSLASPFSGLSIAFDLSSQTSGLNGQRRRGLVVRAGKAALCQTKRSRSRKSLARTHGFRRRMRTTSGRATIKRRRAKGRWNLCPKSNPSSGKRA</sequence>
<keyword evidence="8" id="KW-0653">Protein transport</keyword>
<evidence type="ECO:0000256" key="14">
    <source>
        <dbReference type="ARBA" id="ARBA00083387"/>
    </source>
</evidence>
<evidence type="ECO:0000256" key="2">
    <source>
        <dbReference type="ARBA" id="ARBA00010111"/>
    </source>
</evidence>
<dbReference type="FunFam" id="1.10.287.3980:FF:000002">
    <property type="entry name" value="50S ribosomal protein L34"/>
    <property type="match status" value="1"/>
</dbReference>
<comment type="subcellular location">
    <subcellularLocation>
        <location evidence="1">Plastid</location>
        <location evidence="1">Chloroplast</location>
    </subcellularLocation>
</comment>
<keyword evidence="6" id="KW-0699">rRNA-binding</keyword>
<feature type="region of interest" description="Disordered" evidence="15">
    <location>
        <begin position="1"/>
        <end position="32"/>
    </location>
</feature>
<evidence type="ECO:0000256" key="1">
    <source>
        <dbReference type="ARBA" id="ARBA00004229"/>
    </source>
</evidence>
<evidence type="ECO:0000259" key="16">
    <source>
        <dbReference type="PROSITE" id="PS50192"/>
    </source>
</evidence>
<dbReference type="Gene3D" id="1.10.287.3980">
    <property type="match status" value="1"/>
</dbReference>
<evidence type="ECO:0000256" key="10">
    <source>
        <dbReference type="ARBA" id="ARBA00022980"/>
    </source>
</evidence>
<dbReference type="GO" id="GO:0015031">
    <property type="term" value="P:protein transport"/>
    <property type="evidence" value="ECO:0007669"/>
    <property type="project" value="UniProtKB-KW"/>
</dbReference>
<evidence type="ECO:0000256" key="12">
    <source>
        <dbReference type="ARBA" id="ARBA00072529"/>
    </source>
</evidence>
<dbReference type="Gene3D" id="1.20.5.110">
    <property type="match status" value="1"/>
</dbReference>
<dbReference type="GO" id="GO:0009507">
    <property type="term" value="C:chloroplast"/>
    <property type="evidence" value="ECO:0007669"/>
    <property type="project" value="UniProtKB-SubCell"/>
</dbReference>
<dbReference type="GO" id="GO:0005840">
    <property type="term" value="C:ribosome"/>
    <property type="evidence" value="ECO:0007669"/>
    <property type="project" value="UniProtKB-KW"/>
</dbReference>
<dbReference type="Proteomes" id="UP000516314">
    <property type="component" value="Chromosome 1"/>
</dbReference>
<keyword evidence="9" id="KW-0809">Transit peptide</keyword>
<dbReference type="EMBL" id="LR881466">
    <property type="protein sequence ID" value="CAD5313950.1"/>
    <property type="molecule type" value="Genomic_DNA"/>
</dbReference>
<dbReference type="GO" id="GO:0003735">
    <property type="term" value="F:structural constituent of ribosome"/>
    <property type="evidence" value="ECO:0007669"/>
    <property type="project" value="InterPro"/>
</dbReference>
<feature type="compositionally biased region" description="Polar residues" evidence="15">
    <location>
        <begin position="236"/>
        <end position="246"/>
    </location>
</feature>
<evidence type="ECO:0000256" key="7">
    <source>
        <dbReference type="ARBA" id="ARBA00022884"/>
    </source>
</evidence>
<name>A0A7G2DWC3_ARATH</name>
<feature type="region of interest" description="Disordered" evidence="15">
    <location>
        <begin position="214"/>
        <end position="246"/>
    </location>
</feature>
<reference evidence="17 18" key="1">
    <citation type="submission" date="2020-09" db="EMBL/GenBank/DDBJ databases">
        <authorList>
            <person name="Ashkenazy H."/>
        </authorList>
    </citation>
    <scope>NUCLEOTIDE SEQUENCE [LARGE SCALE GENOMIC DNA]</scope>
    <source>
        <strain evidence="18">cv. Cdm-0</strain>
    </source>
</reference>
<dbReference type="InterPro" id="IPR000727">
    <property type="entry name" value="T_SNARE_dom"/>
</dbReference>
<dbReference type="GO" id="GO:0019843">
    <property type="term" value="F:rRNA binding"/>
    <property type="evidence" value="ECO:0007669"/>
    <property type="project" value="UniProtKB-KW"/>
</dbReference>
<protein>
    <recommendedName>
        <fullName evidence="12">Large ribosomal subunit protein bL34c</fullName>
    </recommendedName>
    <alternativeName>
        <fullName evidence="14">50S ribosomal protein L34, chloroplastic</fullName>
    </alternativeName>
    <alternativeName>
        <fullName evidence="13">CL34</fullName>
    </alternativeName>
</protein>
<dbReference type="HAMAP" id="MF_00391">
    <property type="entry name" value="Ribosomal_bL34"/>
    <property type="match status" value="1"/>
</dbReference>
<keyword evidence="7" id="KW-0694">RNA-binding</keyword>
<evidence type="ECO:0000256" key="8">
    <source>
        <dbReference type="ARBA" id="ARBA00022927"/>
    </source>
</evidence>
<comment type="similarity">
    <text evidence="2">Belongs to the bacterial ribosomal protein bL34 family.</text>
</comment>
<organism evidence="17 18">
    <name type="scientific">Arabidopsis thaliana</name>
    <name type="common">Mouse-ear cress</name>
    <dbReference type="NCBI Taxonomy" id="3702"/>
    <lineage>
        <taxon>Eukaryota</taxon>
        <taxon>Viridiplantae</taxon>
        <taxon>Streptophyta</taxon>
        <taxon>Embryophyta</taxon>
        <taxon>Tracheophyta</taxon>
        <taxon>Spermatophyta</taxon>
        <taxon>Magnoliopsida</taxon>
        <taxon>eudicotyledons</taxon>
        <taxon>Gunneridae</taxon>
        <taxon>Pentapetalae</taxon>
        <taxon>rosids</taxon>
        <taxon>malvids</taxon>
        <taxon>Brassicales</taxon>
        <taxon>Brassicaceae</taxon>
        <taxon>Camelineae</taxon>
        <taxon>Arabidopsis</taxon>
    </lineage>
</organism>
<dbReference type="PANTHER" id="PTHR14503:SF4">
    <property type="entry name" value="LARGE RIBOSOMAL SUBUNIT PROTEIN BL34M"/>
    <property type="match status" value="1"/>
</dbReference>
<dbReference type="InterPro" id="IPR000271">
    <property type="entry name" value="Ribosomal_bL34"/>
</dbReference>
<evidence type="ECO:0000256" key="11">
    <source>
        <dbReference type="ARBA" id="ARBA00023274"/>
    </source>
</evidence>
<evidence type="ECO:0000256" key="15">
    <source>
        <dbReference type="SAM" id="MobiDB-lite"/>
    </source>
</evidence>
<dbReference type="Pfam" id="PF00468">
    <property type="entry name" value="Ribosomal_L34"/>
    <property type="match status" value="1"/>
</dbReference>
<feature type="domain" description="T-SNARE coiled-coil homology" evidence="16">
    <location>
        <begin position="40"/>
        <end position="81"/>
    </location>
</feature>
<keyword evidence="3" id="KW-0813">Transport</keyword>
<proteinExistence type="inferred from homology"/>
<evidence type="ECO:0000256" key="3">
    <source>
        <dbReference type="ARBA" id="ARBA00022448"/>
    </source>
</evidence>
<dbReference type="GO" id="GO:0006412">
    <property type="term" value="P:translation"/>
    <property type="evidence" value="ECO:0007669"/>
    <property type="project" value="InterPro"/>
</dbReference>
<dbReference type="PROSITE" id="PS50192">
    <property type="entry name" value="T_SNARE"/>
    <property type="match status" value="1"/>
</dbReference>
<evidence type="ECO:0000256" key="4">
    <source>
        <dbReference type="ARBA" id="ARBA00022528"/>
    </source>
</evidence>
<keyword evidence="5" id="KW-0934">Plastid</keyword>
<accession>A0A7G2DWC3</accession>
<evidence type="ECO:0000313" key="17">
    <source>
        <dbReference type="EMBL" id="CAD5313950.1"/>
    </source>
</evidence>
<keyword evidence="11" id="KW-0687">Ribonucleoprotein</keyword>
<dbReference type="SUPFAM" id="SSF58038">
    <property type="entry name" value="SNARE fusion complex"/>
    <property type="match status" value="1"/>
</dbReference>
<evidence type="ECO:0000256" key="13">
    <source>
        <dbReference type="ARBA" id="ARBA00082786"/>
    </source>
</evidence>
<dbReference type="AlphaFoldDB" id="A0A7G2DWC3"/>
<dbReference type="CDD" id="cd15841">
    <property type="entry name" value="SNARE_Qc"/>
    <property type="match status" value="1"/>
</dbReference>
<gene>
    <name evidence="17" type="ORF">AT9943_LOCUS2424</name>
</gene>
<evidence type="ECO:0000313" key="18">
    <source>
        <dbReference type="Proteomes" id="UP000516314"/>
    </source>
</evidence>
<evidence type="ECO:0000256" key="9">
    <source>
        <dbReference type="ARBA" id="ARBA00022946"/>
    </source>
</evidence>
<dbReference type="PANTHER" id="PTHR14503">
    <property type="entry name" value="MITOCHONDRIAL RIBOSOMAL PROTEIN 34 FAMILY MEMBER"/>
    <property type="match status" value="1"/>
</dbReference>
<keyword evidence="10" id="KW-0689">Ribosomal protein</keyword>
<evidence type="ECO:0000256" key="5">
    <source>
        <dbReference type="ARBA" id="ARBA00022640"/>
    </source>
</evidence>
<feature type="compositionally biased region" description="Gly residues" evidence="15">
    <location>
        <begin position="1"/>
        <end position="12"/>
    </location>
</feature>
<dbReference type="GO" id="GO:1990904">
    <property type="term" value="C:ribonucleoprotein complex"/>
    <property type="evidence" value="ECO:0007669"/>
    <property type="project" value="UniProtKB-KW"/>
</dbReference>
<keyword evidence="4" id="KW-0150">Chloroplast</keyword>